<dbReference type="RefSeq" id="WP_306341397.1">
    <property type="nucleotide sequence ID" value="NZ_AP024855.1"/>
</dbReference>
<evidence type="ECO:0000256" key="10">
    <source>
        <dbReference type="ARBA" id="ARBA00023112"/>
    </source>
</evidence>
<proteinExistence type="inferred from homology"/>
<dbReference type="GO" id="GO:0006824">
    <property type="term" value="P:cobalt ion transport"/>
    <property type="evidence" value="ECO:0007669"/>
    <property type="project" value="UniProtKB-KW"/>
</dbReference>
<evidence type="ECO:0000256" key="7">
    <source>
        <dbReference type="ARBA" id="ARBA00022692"/>
    </source>
</evidence>
<dbReference type="GO" id="GO:0046583">
    <property type="term" value="F:monoatomic cation efflux transmembrane transporter activity"/>
    <property type="evidence" value="ECO:0007669"/>
    <property type="project" value="TreeGrafter"/>
</dbReference>
<sequence length="351" mass="38875">MKSCCNSTPKNDKNTLTSTCSHQHQPHHSEVHNNSHSIICDHPLTDTHATPSWLTRMVVLLVFIVSGYYLWQQWPTMLMESIKWQRNINGQLSDLLYDAQQNITAAYSLAGLSFLYGIFHSLGPGHGKVIVTTYLATNPAKIKASLIMTIISAFVQAIVAITLVSILLLFFKSSMRQVNDTADQLISYSFMAMLLLGVIVIYRSLRQAWQLKMAQQHHNHGSECGCGHKHFANADEINNASSLREYIVIIFSIGIRPCTGAILVLLFANMVGLYWLGIISAILMAVGTALTTSAIALLTLSSKKIVSHYLATNERQRIMTRIIIKLLGGILLVLLSLLLLNGHSYGMSPVL</sequence>
<dbReference type="Proteomes" id="UP000191116">
    <property type="component" value="Unassembled WGS sequence"/>
</dbReference>
<keyword evidence="4 13" id="KW-0813">Transport</keyword>
<keyword evidence="7 13" id="KW-0812">Transmembrane</keyword>
<keyword evidence="11 13" id="KW-0472">Membrane</keyword>
<reference evidence="15 16" key="1">
    <citation type="submission" date="2017-02" db="EMBL/GenBank/DDBJ databases">
        <authorList>
            <person name="Peterson S.W."/>
        </authorList>
    </citation>
    <scope>NUCLEOTIDE SEQUENCE [LARGE SCALE GENOMIC DNA]</scope>
    <source>
        <strain evidence="15 16">CECT 9189</strain>
    </source>
</reference>
<feature type="transmembrane region" description="Helical" evidence="13">
    <location>
        <begin position="53"/>
        <end position="71"/>
    </location>
</feature>
<dbReference type="GO" id="GO:0010045">
    <property type="term" value="P:response to nickel cation"/>
    <property type="evidence" value="ECO:0007669"/>
    <property type="project" value="TreeGrafter"/>
</dbReference>
<feature type="transmembrane region" description="Helical" evidence="13">
    <location>
        <begin position="185"/>
        <end position="205"/>
    </location>
</feature>
<dbReference type="PANTHER" id="PTHR40659:SF1">
    <property type="entry name" value="NICKEL_COBALT EFFLUX SYSTEM RCNA"/>
    <property type="match status" value="1"/>
</dbReference>
<feature type="transmembrane region" description="Helical" evidence="13">
    <location>
        <begin position="274"/>
        <end position="301"/>
    </location>
</feature>
<evidence type="ECO:0000256" key="8">
    <source>
        <dbReference type="ARBA" id="ARBA00022989"/>
    </source>
</evidence>
<evidence type="ECO:0000256" key="14">
    <source>
        <dbReference type="SAM" id="MobiDB-lite"/>
    </source>
</evidence>
<evidence type="ECO:0000313" key="16">
    <source>
        <dbReference type="Proteomes" id="UP000191116"/>
    </source>
</evidence>
<dbReference type="GO" id="GO:0032025">
    <property type="term" value="P:response to cobalt ion"/>
    <property type="evidence" value="ECO:0007669"/>
    <property type="project" value="TreeGrafter"/>
</dbReference>
<keyword evidence="8 13" id="KW-1133">Transmembrane helix</keyword>
<organism evidence="15 16">
    <name type="scientific">Photobacterium toruni</name>
    <dbReference type="NCBI Taxonomy" id="1935446"/>
    <lineage>
        <taxon>Bacteria</taxon>
        <taxon>Pseudomonadati</taxon>
        <taxon>Pseudomonadota</taxon>
        <taxon>Gammaproteobacteria</taxon>
        <taxon>Vibrionales</taxon>
        <taxon>Vibrionaceae</taxon>
        <taxon>Photobacterium</taxon>
    </lineage>
</organism>
<comment type="function">
    <text evidence="1">Efflux system for nickel and cobalt.</text>
</comment>
<dbReference type="InterPro" id="IPR051224">
    <property type="entry name" value="NiCoT_RcnA"/>
</dbReference>
<keyword evidence="10" id="KW-0921">Nickel transport</keyword>
<evidence type="ECO:0000256" key="1">
    <source>
        <dbReference type="ARBA" id="ARBA00002510"/>
    </source>
</evidence>
<dbReference type="PANTHER" id="PTHR40659">
    <property type="entry name" value="NICKEL/COBALT EFFLUX SYSTEM RCNA"/>
    <property type="match status" value="1"/>
</dbReference>
<evidence type="ECO:0000256" key="12">
    <source>
        <dbReference type="ARBA" id="ARBA00023285"/>
    </source>
</evidence>
<keyword evidence="5" id="KW-1003">Cell membrane</keyword>
<dbReference type="GO" id="GO:0005886">
    <property type="term" value="C:plasma membrane"/>
    <property type="evidence" value="ECO:0007669"/>
    <property type="project" value="UniProtKB-SubCell"/>
</dbReference>
<keyword evidence="9" id="KW-0406">Ion transport</keyword>
<evidence type="ECO:0000256" key="5">
    <source>
        <dbReference type="ARBA" id="ARBA00022475"/>
    </source>
</evidence>
<name>A0A1T4UL71_9GAMM</name>
<protein>
    <recommendedName>
        <fullName evidence="13">Nickel/cobalt efflux system</fullName>
    </recommendedName>
</protein>
<evidence type="ECO:0000256" key="13">
    <source>
        <dbReference type="RuleBase" id="RU362101"/>
    </source>
</evidence>
<comment type="similarity">
    <text evidence="13">Belongs to the NiCoT transporter (TC 2.A.52) family.</text>
</comment>
<evidence type="ECO:0000313" key="15">
    <source>
        <dbReference type="EMBL" id="SKA53449.1"/>
    </source>
</evidence>
<comment type="subcellular location">
    <subcellularLocation>
        <location evidence="2 13">Cell membrane</location>
        <topology evidence="2 13">Multi-pass membrane protein</topology>
    </subcellularLocation>
</comment>
<keyword evidence="6" id="KW-0533">Nickel</keyword>
<evidence type="ECO:0000256" key="2">
    <source>
        <dbReference type="ARBA" id="ARBA00004651"/>
    </source>
</evidence>
<evidence type="ECO:0000256" key="4">
    <source>
        <dbReference type="ARBA" id="ARBA00022448"/>
    </source>
</evidence>
<keyword evidence="12" id="KW-0170">Cobalt</keyword>
<feature type="compositionally biased region" description="Polar residues" evidence="14">
    <location>
        <begin position="1"/>
        <end position="23"/>
    </location>
</feature>
<feature type="transmembrane region" description="Helical" evidence="13">
    <location>
        <begin position="246"/>
        <end position="268"/>
    </location>
</feature>
<evidence type="ECO:0000256" key="11">
    <source>
        <dbReference type="ARBA" id="ARBA00023136"/>
    </source>
</evidence>
<evidence type="ECO:0000256" key="3">
    <source>
        <dbReference type="ARBA" id="ARBA00022426"/>
    </source>
</evidence>
<dbReference type="Pfam" id="PF03824">
    <property type="entry name" value="NicO"/>
    <property type="match status" value="1"/>
</dbReference>
<accession>A0A1T4UL71</accession>
<dbReference type="AlphaFoldDB" id="A0A1T4UL71"/>
<dbReference type="GO" id="GO:0015099">
    <property type="term" value="F:nickel cation transmembrane transporter activity"/>
    <property type="evidence" value="ECO:0007669"/>
    <property type="project" value="UniProtKB-UniRule"/>
</dbReference>
<feature type="transmembrane region" description="Helical" evidence="13">
    <location>
        <begin position="322"/>
        <end position="340"/>
    </location>
</feature>
<gene>
    <name evidence="15" type="ORF">CZ814_03416</name>
</gene>
<dbReference type="InterPro" id="IPR011541">
    <property type="entry name" value="Ni/Co_transpt_high_affinity"/>
</dbReference>
<feature type="region of interest" description="Disordered" evidence="14">
    <location>
        <begin position="1"/>
        <end position="28"/>
    </location>
</feature>
<evidence type="ECO:0000256" key="9">
    <source>
        <dbReference type="ARBA" id="ARBA00023065"/>
    </source>
</evidence>
<feature type="transmembrane region" description="Helical" evidence="13">
    <location>
        <begin position="146"/>
        <end position="170"/>
    </location>
</feature>
<evidence type="ECO:0000256" key="6">
    <source>
        <dbReference type="ARBA" id="ARBA00022596"/>
    </source>
</evidence>
<dbReference type="EMBL" id="FUWP01000026">
    <property type="protein sequence ID" value="SKA53449.1"/>
    <property type="molecule type" value="Genomic_DNA"/>
</dbReference>
<keyword evidence="3" id="KW-0171">Cobalt transport</keyword>